<keyword evidence="3" id="KW-1185">Reference proteome</keyword>
<proteinExistence type="predicted"/>
<feature type="compositionally biased region" description="Low complexity" evidence="1">
    <location>
        <begin position="129"/>
        <end position="151"/>
    </location>
</feature>
<gene>
    <name evidence="2" type="ORF">POL68_31525</name>
</gene>
<accession>A0ABT5DH91</accession>
<sequence length="157" mass="16842">MAEKWDKQFMDFIRRTSEDIRRTGEDLKIEAERLLVEVRDPARQAKLKATLTDFRDKAAAVTKEAAERLEGAARHVEDFVSRGLDNEKPAANTAKAPSSAPAEASAKDTPAAKAPRKTGKTIGKKTAVKKAPAAKKASSAKKAAASKTAKTLGRKGA</sequence>
<dbReference type="RefSeq" id="WP_272143217.1">
    <property type="nucleotide sequence ID" value="NZ_JAQNDM010000002.1"/>
</dbReference>
<feature type="compositionally biased region" description="Basic residues" evidence="1">
    <location>
        <begin position="114"/>
        <end position="128"/>
    </location>
</feature>
<reference evidence="2 3" key="1">
    <citation type="submission" date="2022-11" db="EMBL/GenBank/DDBJ databases">
        <title>Minimal conservation of predation-associated metabolite biosynthetic gene clusters underscores biosynthetic potential of Myxococcota including descriptions for ten novel species: Archangium lansinium sp. nov., Myxococcus landrumus sp. nov., Nannocystis bai.</title>
        <authorList>
            <person name="Ahearne A."/>
            <person name="Stevens C."/>
            <person name="Dowd S."/>
        </authorList>
    </citation>
    <scope>NUCLEOTIDE SEQUENCE [LARGE SCALE GENOMIC DNA]</scope>
    <source>
        <strain evidence="2 3">NCWAL01</strain>
    </source>
</reference>
<evidence type="ECO:0000256" key="1">
    <source>
        <dbReference type="SAM" id="MobiDB-lite"/>
    </source>
</evidence>
<protein>
    <submittedName>
        <fullName evidence="2">ATPase</fullName>
    </submittedName>
</protein>
<dbReference type="EMBL" id="JAQNDM010000002">
    <property type="protein sequence ID" value="MDC0713035.1"/>
    <property type="molecule type" value="Genomic_DNA"/>
</dbReference>
<feature type="region of interest" description="Disordered" evidence="1">
    <location>
        <begin position="80"/>
        <end position="157"/>
    </location>
</feature>
<evidence type="ECO:0000313" key="2">
    <source>
        <dbReference type="EMBL" id="MDC0713035.1"/>
    </source>
</evidence>
<name>A0ABT5DH91_9BACT</name>
<feature type="compositionally biased region" description="Low complexity" evidence="1">
    <location>
        <begin position="94"/>
        <end position="104"/>
    </location>
</feature>
<evidence type="ECO:0000313" key="3">
    <source>
        <dbReference type="Proteomes" id="UP001221838"/>
    </source>
</evidence>
<dbReference type="Proteomes" id="UP001221838">
    <property type="component" value="Unassembled WGS sequence"/>
</dbReference>
<comment type="caution">
    <text evidence="2">The sequence shown here is derived from an EMBL/GenBank/DDBJ whole genome shotgun (WGS) entry which is preliminary data.</text>
</comment>
<organism evidence="2 3">
    <name type="scientific">Stigmatella ashevillensis</name>
    <dbReference type="NCBI Taxonomy" id="2995309"/>
    <lineage>
        <taxon>Bacteria</taxon>
        <taxon>Pseudomonadati</taxon>
        <taxon>Myxococcota</taxon>
        <taxon>Myxococcia</taxon>
        <taxon>Myxococcales</taxon>
        <taxon>Cystobacterineae</taxon>
        <taxon>Archangiaceae</taxon>
        <taxon>Stigmatella</taxon>
    </lineage>
</organism>